<dbReference type="Gene3D" id="3.40.50.620">
    <property type="entry name" value="HUPs"/>
    <property type="match status" value="1"/>
</dbReference>
<dbReference type="SUPFAM" id="SSF82114">
    <property type="entry name" value="Riboflavin kinase-like"/>
    <property type="match status" value="1"/>
</dbReference>
<keyword evidence="9 15" id="KW-0418">Kinase</keyword>
<dbReference type="GO" id="GO:0008531">
    <property type="term" value="F:riboflavin kinase activity"/>
    <property type="evidence" value="ECO:0007669"/>
    <property type="project" value="UniProtKB-UniRule"/>
</dbReference>
<evidence type="ECO:0000256" key="1">
    <source>
        <dbReference type="ARBA" id="ARBA00002121"/>
    </source>
</evidence>
<comment type="function">
    <text evidence="1">Catalyzes the phosphorylation of riboflavin to FMN followed by the adenylation of FMN to FAD.</text>
</comment>
<comment type="similarity">
    <text evidence="15">Belongs to the ribF family.</text>
</comment>
<dbReference type="PANTHER" id="PTHR22749">
    <property type="entry name" value="RIBOFLAVIN KINASE/FMN ADENYLYLTRANSFERASE"/>
    <property type="match status" value="1"/>
</dbReference>
<comment type="pathway">
    <text evidence="2 15">Cofactor biosynthesis; FAD biosynthesis; FAD from FMN: step 1/1.</text>
</comment>
<keyword evidence="10 15" id="KW-0274">FAD</keyword>
<dbReference type="GO" id="GO:0009231">
    <property type="term" value="P:riboflavin biosynthetic process"/>
    <property type="evidence" value="ECO:0007669"/>
    <property type="project" value="InterPro"/>
</dbReference>
<evidence type="ECO:0000256" key="15">
    <source>
        <dbReference type="PIRNR" id="PIRNR004491"/>
    </source>
</evidence>
<keyword evidence="6 15" id="KW-0808">Transferase</keyword>
<keyword evidence="18" id="KW-1185">Reference proteome</keyword>
<dbReference type="GO" id="GO:0006747">
    <property type="term" value="P:FAD biosynthetic process"/>
    <property type="evidence" value="ECO:0007669"/>
    <property type="project" value="UniProtKB-UniRule"/>
</dbReference>
<evidence type="ECO:0000256" key="2">
    <source>
        <dbReference type="ARBA" id="ARBA00004726"/>
    </source>
</evidence>
<dbReference type="UniPathway" id="UPA00277">
    <property type="reaction ID" value="UER00407"/>
</dbReference>
<dbReference type="EC" id="2.7.1.26" evidence="15"/>
<keyword evidence="12" id="KW-0511">Multifunctional enzyme</keyword>
<evidence type="ECO:0000256" key="11">
    <source>
        <dbReference type="ARBA" id="ARBA00022840"/>
    </source>
</evidence>
<dbReference type="InterPro" id="IPR015865">
    <property type="entry name" value="Riboflavin_kinase_bac/euk"/>
</dbReference>
<dbReference type="NCBIfam" id="NF004162">
    <property type="entry name" value="PRK05627.1-5"/>
    <property type="match status" value="1"/>
</dbReference>
<dbReference type="InterPro" id="IPR023465">
    <property type="entry name" value="Riboflavin_kinase_dom_sf"/>
</dbReference>
<name>A0A0B2JY01_9FIRM</name>
<evidence type="ECO:0000256" key="5">
    <source>
        <dbReference type="ARBA" id="ARBA00022643"/>
    </source>
</evidence>
<keyword evidence="11 15" id="KW-0067">ATP-binding</keyword>
<dbReference type="EMBL" id="JSCE01000187">
    <property type="protein sequence ID" value="KHM51536.1"/>
    <property type="molecule type" value="Genomic_DNA"/>
</dbReference>
<evidence type="ECO:0000313" key="17">
    <source>
        <dbReference type="EMBL" id="KHM51536.1"/>
    </source>
</evidence>
<dbReference type="eggNOG" id="COG0196">
    <property type="taxonomic scope" value="Bacteria"/>
</dbReference>
<evidence type="ECO:0000256" key="7">
    <source>
        <dbReference type="ARBA" id="ARBA00022695"/>
    </source>
</evidence>
<dbReference type="PIRSF" id="PIRSF004491">
    <property type="entry name" value="FAD_Synth"/>
    <property type="match status" value="1"/>
</dbReference>
<dbReference type="InterPro" id="IPR015864">
    <property type="entry name" value="FAD_synthase"/>
</dbReference>
<proteinExistence type="inferred from homology"/>
<dbReference type="InterPro" id="IPR002606">
    <property type="entry name" value="Riboflavin_kinase_bac"/>
</dbReference>
<reference evidence="17 18" key="1">
    <citation type="journal article" date="2013" name="PLoS ONE">
        <title>Identification and characterization of three novel lipases belonging to families II and V from Anaerovibrio lipolyticus 5ST.</title>
        <authorList>
            <person name="Prive F."/>
            <person name="Kaderbhai N.N."/>
            <person name="Girdwood S."/>
            <person name="Worgan H.J."/>
            <person name="Pinloche E."/>
            <person name="Scollan N.D."/>
            <person name="Huws S.A."/>
            <person name="Newbold C.J."/>
        </authorList>
    </citation>
    <scope>NUCLEOTIDE SEQUENCE [LARGE SCALE GENOMIC DNA]</scope>
    <source>
        <strain evidence="17 18">5S</strain>
    </source>
</reference>
<keyword evidence="5 15" id="KW-0288">FMN</keyword>
<protein>
    <recommendedName>
        <fullName evidence="15">Riboflavin biosynthesis protein</fullName>
    </recommendedName>
    <domain>
        <recommendedName>
            <fullName evidence="15">Riboflavin kinase</fullName>
            <ecNumber evidence="15">2.7.1.26</ecNumber>
        </recommendedName>
        <alternativeName>
            <fullName evidence="15">Flavokinase</fullName>
        </alternativeName>
    </domain>
    <domain>
        <recommendedName>
            <fullName evidence="15">FMN adenylyltransferase</fullName>
            <ecNumber evidence="15">2.7.7.2</ecNumber>
        </recommendedName>
        <alternativeName>
            <fullName evidence="15">FAD pyrophosphorylase</fullName>
        </alternativeName>
        <alternativeName>
            <fullName evidence="15">FAD synthase</fullName>
        </alternativeName>
    </domain>
</protein>
<dbReference type="GO" id="GO:0005524">
    <property type="term" value="F:ATP binding"/>
    <property type="evidence" value="ECO:0007669"/>
    <property type="project" value="UniProtKB-UniRule"/>
</dbReference>
<comment type="caution">
    <text evidence="17">The sequence shown here is derived from an EMBL/GenBank/DDBJ whole genome shotgun (WGS) entry which is preliminary data.</text>
</comment>
<dbReference type="Pfam" id="PF01687">
    <property type="entry name" value="Flavokinase"/>
    <property type="match status" value="1"/>
</dbReference>
<dbReference type="GO" id="GO:0003919">
    <property type="term" value="F:FMN adenylyltransferase activity"/>
    <property type="evidence" value="ECO:0007669"/>
    <property type="project" value="UniProtKB-UniRule"/>
</dbReference>
<comment type="pathway">
    <text evidence="3 15">Cofactor biosynthesis; FMN biosynthesis; FMN from riboflavin (ATP route): step 1/1.</text>
</comment>
<evidence type="ECO:0000256" key="10">
    <source>
        <dbReference type="ARBA" id="ARBA00022827"/>
    </source>
</evidence>
<dbReference type="NCBIfam" id="NF004160">
    <property type="entry name" value="PRK05627.1-3"/>
    <property type="match status" value="1"/>
</dbReference>
<dbReference type="NCBIfam" id="TIGR00125">
    <property type="entry name" value="cyt_tran_rel"/>
    <property type="match status" value="1"/>
</dbReference>
<dbReference type="AlphaFoldDB" id="A0A0B2JY01"/>
<dbReference type="Pfam" id="PF06574">
    <property type="entry name" value="FAD_syn"/>
    <property type="match status" value="1"/>
</dbReference>
<sequence>MQIFSKFSDIKTFLKGQRTAIALGTFDGVHIGHQSIIRQAMGLAKKHGLLSVVFTFSNHPLSVVAPERVPVQIGDNISKAAFLEEMGVDLLLNVAFSEKLSRQTPEEFLERLKDCCNAKFVVTGPNFTFGYKGKGNTRMLGRVASSYGFKAEIGEAIQLNGRMVSSTRIRGLIEEGDLELTNEYLGRPFSFGGRVIHGDQRGRTIGFPTANLAIPDKRAMLPNGAYGVYVLMNGEKHKGIANVGNNPTFEGCNRRLEVHVLDFKGDLYNKPLTVQFVKKLRDEKKFSGIEALVKQLRADEEKARQIL</sequence>
<dbReference type="FunFam" id="2.40.30.30:FF:000003">
    <property type="entry name" value="Riboflavin biosynthesis protein"/>
    <property type="match status" value="1"/>
</dbReference>
<evidence type="ECO:0000256" key="6">
    <source>
        <dbReference type="ARBA" id="ARBA00022679"/>
    </source>
</evidence>
<evidence type="ECO:0000256" key="3">
    <source>
        <dbReference type="ARBA" id="ARBA00005201"/>
    </source>
</evidence>
<comment type="catalytic activity">
    <reaction evidence="14 15">
        <text>FMN + ATP + H(+) = FAD + diphosphate</text>
        <dbReference type="Rhea" id="RHEA:17237"/>
        <dbReference type="ChEBI" id="CHEBI:15378"/>
        <dbReference type="ChEBI" id="CHEBI:30616"/>
        <dbReference type="ChEBI" id="CHEBI:33019"/>
        <dbReference type="ChEBI" id="CHEBI:57692"/>
        <dbReference type="ChEBI" id="CHEBI:58210"/>
        <dbReference type="EC" id="2.7.7.2"/>
    </reaction>
</comment>
<keyword evidence="7 15" id="KW-0548">Nucleotidyltransferase</keyword>
<accession>A0A0B2JY01</accession>
<evidence type="ECO:0000256" key="9">
    <source>
        <dbReference type="ARBA" id="ARBA00022777"/>
    </source>
</evidence>
<dbReference type="InterPro" id="IPR023468">
    <property type="entry name" value="Riboflavin_kinase"/>
</dbReference>
<evidence type="ECO:0000313" key="18">
    <source>
        <dbReference type="Proteomes" id="UP000030993"/>
    </source>
</evidence>
<dbReference type="EC" id="2.7.7.2" evidence="15"/>
<keyword evidence="8 15" id="KW-0547">Nucleotide-binding</keyword>
<dbReference type="PANTHER" id="PTHR22749:SF6">
    <property type="entry name" value="RIBOFLAVIN KINASE"/>
    <property type="match status" value="1"/>
</dbReference>
<evidence type="ECO:0000256" key="8">
    <source>
        <dbReference type="ARBA" id="ARBA00022741"/>
    </source>
</evidence>
<organism evidence="17 18">
    <name type="scientific">Anaerovibrio lipolyticus</name>
    <dbReference type="NCBI Taxonomy" id="82374"/>
    <lineage>
        <taxon>Bacteria</taxon>
        <taxon>Bacillati</taxon>
        <taxon>Bacillota</taxon>
        <taxon>Negativicutes</taxon>
        <taxon>Selenomonadales</taxon>
        <taxon>Selenomonadaceae</taxon>
        <taxon>Anaerovibrio</taxon>
    </lineage>
</organism>
<dbReference type="InterPro" id="IPR004821">
    <property type="entry name" value="Cyt_trans-like"/>
</dbReference>
<dbReference type="SUPFAM" id="SSF52374">
    <property type="entry name" value="Nucleotidylyl transferase"/>
    <property type="match status" value="1"/>
</dbReference>
<dbReference type="Proteomes" id="UP000030993">
    <property type="component" value="Unassembled WGS sequence"/>
</dbReference>
<dbReference type="Gene3D" id="2.40.30.30">
    <property type="entry name" value="Riboflavin kinase-like"/>
    <property type="match status" value="1"/>
</dbReference>
<dbReference type="UniPathway" id="UPA00276">
    <property type="reaction ID" value="UER00406"/>
</dbReference>
<gene>
    <name evidence="17" type="ORF">NZ47_09940</name>
</gene>
<dbReference type="SMART" id="SM00904">
    <property type="entry name" value="Flavokinase"/>
    <property type="match status" value="1"/>
</dbReference>
<comment type="catalytic activity">
    <reaction evidence="13 15">
        <text>riboflavin + ATP = FMN + ADP + H(+)</text>
        <dbReference type="Rhea" id="RHEA:14357"/>
        <dbReference type="ChEBI" id="CHEBI:15378"/>
        <dbReference type="ChEBI" id="CHEBI:30616"/>
        <dbReference type="ChEBI" id="CHEBI:57986"/>
        <dbReference type="ChEBI" id="CHEBI:58210"/>
        <dbReference type="ChEBI" id="CHEBI:456216"/>
        <dbReference type="EC" id="2.7.1.26"/>
    </reaction>
</comment>
<dbReference type="CDD" id="cd02064">
    <property type="entry name" value="FAD_synthetase_N"/>
    <property type="match status" value="1"/>
</dbReference>
<evidence type="ECO:0000259" key="16">
    <source>
        <dbReference type="SMART" id="SM00904"/>
    </source>
</evidence>
<dbReference type="InterPro" id="IPR014729">
    <property type="entry name" value="Rossmann-like_a/b/a_fold"/>
</dbReference>
<dbReference type="RefSeq" id="WP_039210019.1">
    <property type="nucleotide sequence ID" value="NZ_JSCE01000187.1"/>
</dbReference>
<feature type="domain" description="Riboflavin kinase" evidence="16">
    <location>
        <begin position="184"/>
        <end position="307"/>
    </location>
</feature>
<evidence type="ECO:0000256" key="14">
    <source>
        <dbReference type="ARBA" id="ARBA00049494"/>
    </source>
</evidence>
<dbReference type="GO" id="GO:0009398">
    <property type="term" value="P:FMN biosynthetic process"/>
    <property type="evidence" value="ECO:0007669"/>
    <property type="project" value="UniProtKB-UniRule"/>
</dbReference>
<dbReference type="STRING" id="82374.NZ47_09940"/>
<evidence type="ECO:0000256" key="13">
    <source>
        <dbReference type="ARBA" id="ARBA00047880"/>
    </source>
</evidence>
<dbReference type="NCBIfam" id="TIGR00083">
    <property type="entry name" value="ribF"/>
    <property type="match status" value="1"/>
</dbReference>
<evidence type="ECO:0000256" key="12">
    <source>
        <dbReference type="ARBA" id="ARBA00023268"/>
    </source>
</evidence>
<evidence type="ECO:0000256" key="4">
    <source>
        <dbReference type="ARBA" id="ARBA00022630"/>
    </source>
</evidence>
<dbReference type="FunFam" id="3.40.50.620:FF:000021">
    <property type="entry name" value="Riboflavin biosynthesis protein"/>
    <property type="match status" value="1"/>
</dbReference>
<keyword evidence="4 15" id="KW-0285">Flavoprotein</keyword>